<dbReference type="OrthoDB" id="8160532at2"/>
<dbReference type="Proteomes" id="UP000473531">
    <property type="component" value="Unassembled WGS sequence"/>
</dbReference>
<dbReference type="RefSeq" id="WP_160600823.1">
    <property type="nucleotide sequence ID" value="NZ_WTYU01000001.1"/>
</dbReference>
<dbReference type="EMBL" id="WTYU01000001">
    <property type="protein sequence ID" value="MXP14596.1"/>
    <property type="molecule type" value="Genomic_DNA"/>
</dbReference>
<name>A0A6L7GGJ0_9SPHN</name>
<evidence type="ECO:0000313" key="1">
    <source>
        <dbReference type="EMBL" id="MXP14596.1"/>
    </source>
</evidence>
<gene>
    <name evidence="1" type="ORF">GRI44_07515</name>
</gene>
<comment type="caution">
    <text evidence="1">The sequence shown here is derived from an EMBL/GenBank/DDBJ whole genome shotgun (WGS) entry which is preliminary data.</text>
</comment>
<evidence type="ECO:0000313" key="2">
    <source>
        <dbReference type="Proteomes" id="UP000473531"/>
    </source>
</evidence>
<sequence length="124" mass="13122">MTEGDSGFAQYRFGSDGAAPELAWPATPDAGKLAWASVAYSGGGEAQISFARGNTRYIIYSRIIRTNFAAGEPNNPAIEDGVLVQAADGQMSDLRCDVANVAPVNVELAEKYAVKADDLFTISE</sequence>
<keyword evidence="2" id="KW-1185">Reference proteome</keyword>
<protein>
    <submittedName>
        <fullName evidence="1">Uncharacterized protein</fullName>
    </submittedName>
</protein>
<proteinExistence type="predicted"/>
<organism evidence="1 2">
    <name type="scientific">Allopontixanthobacter confluentis</name>
    <dbReference type="NCBI Taxonomy" id="1849021"/>
    <lineage>
        <taxon>Bacteria</taxon>
        <taxon>Pseudomonadati</taxon>
        <taxon>Pseudomonadota</taxon>
        <taxon>Alphaproteobacteria</taxon>
        <taxon>Sphingomonadales</taxon>
        <taxon>Erythrobacteraceae</taxon>
        <taxon>Allopontixanthobacter</taxon>
    </lineage>
</organism>
<dbReference type="AlphaFoldDB" id="A0A6L7GGJ0"/>
<reference evidence="1 2" key="1">
    <citation type="submission" date="2019-12" db="EMBL/GenBank/DDBJ databases">
        <title>Genomic-based taxomic classification of the family Erythrobacteraceae.</title>
        <authorList>
            <person name="Xu L."/>
        </authorList>
    </citation>
    <scope>NUCLEOTIDE SEQUENCE [LARGE SCALE GENOMIC DNA]</scope>
    <source>
        <strain evidence="1 2">KCTC 52259</strain>
    </source>
</reference>
<accession>A0A6L7GGJ0</accession>